<evidence type="ECO:0008006" key="4">
    <source>
        <dbReference type="Google" id="ProtNLM"/>
    </source>
</evidence>
<feature type="transmembrane region" description="Helical" evidence="1">
    <location>
        <begin position="104"/>
        <end position="125"/>
    </location>
</feature>
<feature type="transmembrane region" description="Helical" evidence="1">
    <location>
        <begin position="371"/>
        <end position="390"/>
    </location>
</feature>
<keyword evidence="1" id="KW-1133">Transmembrane helix</keyword>
<dbReference type="Pfam" id="PF05631">
    <property type="entry name" value="MFS_5"/>
    <property type="match status" value="1"/>
</dbReference>
<keyword evidence="1" id="KW-0472">Membrane</keyword>
<proteinExistence type="predicted"/>
<feature type="transmembrane region" description="Helical" evidence="1">
    <location>
        <begin position="75"/>
        <end position="92"/>
    </location>
</feature>
<feature type="transmembrane region" description="Helical" evidence="1">
    <location>
        <begin position="131"/>
        <end position="150"/>
    </location>
</feature>
<feature type="transmembrane region" description="Helical" evidence="1">
    <location>
        <begin position="313"/>
        <end position="331"/>
    </location>
</feature>
<feature type="transmembrane region" description="Helical" evidence="1">
    <location>
        <begin position="194"/>
        <end position="215"/>
    </location>
</feature>
<dbReference type="Gene3D" id="1.20.1250.20">
    <property type="entry name" value="MFS general substrate transporter like domains"/>
    <property type="match status" value="1"/>
</dbReference>
<feature type="transmembrane region" description="Helical" evidence="1">
    <location>
        <begin position="6"/>
        <end position="22"/>
    </location>
</feature>
<protein>
    <recommendedName>
        <fullName evidence="4">Molybdate-anion transporter</fullName>
    </recommendedName>
</protein>
<dbReference type="InterPro" id="IPR008509">
    <property type="entry name" value="MOT2/MFSD5"/>
</dbReference>
<comment type="caution">
    <text evidence="2">The sequence shown here is derived from an EMBL/GenBank/DDBJ whole genome shotgun (WGS) entry which is preliminary data.</text>
</comment>
<dbReference type="InterPro" id="IPR036259">
    <property type="entry name" value="MFS_trans_sf"/>
</dbReference>
<evidence type="ECO:0000313" key="3">
    <source>
        <dbReference type="Proteomes" id="UP001642483"/>
    </source>
</evidence>
<keyword evidence="1" id="KW-0812">Transmembrane</keyword>
<dbReference type="PANTHER" id="PTHR23516">
    <property type="entry name" value="SAM (S-ADENOSYL METHIONINE) TRANSPORTER"/>
    <property type="match status" value="1"/>
</dbReference>
<gene>
    <name evidence="2" type="ORF">CVLEPA_LOCUS23523</name>
</gene>
<evidence type="ECO:0000313" key="2">
    <source>
        <dbReference type="EMBL" id="CAK8690985.1"/>
    </source>
</evidence>
<name>A0ABP0GHC7_CLALP</name>
<dbReference type="PANTHER" id="PTHR23516:SF23">
    <property type="entry name" value="MOLYBDATE-ANION TRANSPORTER"/>
    <property type="match status" value="1"/>
</dbReference>
<dbReference type="EMBL" id="CAWYQH010000119">
    <property type="protein sequence ID" value="CAK8690985.1"/>
    <property type="molecule type" value="Genomic_DNA"/>
</dbReference>
<feature type="transmembrane region" description="Helical" evidence="1">
    <location>
        <begin position="42"/>
        <end position="63"/>
    </location>
</feature>
<dbReference type="CDD" id="cd17487">
    <property type="entry name" value="MFS_MFSD5_like"/>
    <property type="match status" value="1"/>
</dbReference>
<evidence type="ECO:0000256" key="1">
    <source>
        <dbReference type="SAM" id="Phobius"/>
    </source>
</evidence>
<feature type="transmembrane region" description="Helical" evidence="1">
    <location>
        <begin position="281"/>
        <end position="301"/>
    </location>
</feature>
<organism evidence="2 3">
    <name type="scientific">Clavelina lepadiformis</name>
    <name type="common">Light-bulb sea squirt</name>
    <name type="synonym">Ascidia lepadiformis</name>
    <dbReference type="NCBI Taxonomy" id="159417"/>
    <lineage>
        <taxon>Eukaryota</taxon>
        <taxon>Metazoa</taxon>
        <taxon>Chordata</taxon>
        <taxon>Tunicata</taxon>
        <taxon>Ascidiacea</taxon>
        <taxon>Aplousobranchia</taxon>
        <taxon>Clavelinidae</taxon>
        <taxon>Clavelina</taxon>
    </lineage>
</organism>
<dbReference type="Proteomes" id="UP001642483">
    <property type="component" value="Unassembled WGS sequence"/>
</dbReference>
<sequence length="447" mass="50307">MDMFWLSFWILLVICIVMYIYTRKVAEIPESSAFKMFQKQYLVVYLLAMGGDWLQGPYVYALYQHYGMTTHQIDVLFVAGFGSSMIFGTFVGSSADKMGRRFTCIVYAVLYSLACITKHFPVFWILLVGRFLGGIATSILFSAFESWLVCEYHKRDFGQDLLGELFSRATLGNSLVAISAGHLAQVFADMYGFVAPFDVSMTVLVVMVLAITLMWKENHGDAESTFSTNFKNALTITLKDPKIMMLGVVQSFFEGSMYTFVLEWTPALTPQSSDVISKPTIPHGLIFASFMVAVMIGSSVFKLASRFFSIESFMRFVLLTSASSLAIPVFFPENHLWILLGFFVFEVCVGIFWPSLGTMRSIYVPESVRSTVMNYFRIPLNLIVIVILLQDLSLKTIFSCCVIFLLLATVAQHMLFRLVSKGETNAALPLYHEEGSDLISKDEQNSD</sequence>
<dbReference type="SUPFAM" id="SSF103473">
    <property type="entry name" value="MFS general substrate transporter"/>
    <property type="match status" value="1"/>
</dbReference>
<accession>A0ABP0GHC7</accession>
<feature type="transmembrane region" description="Helical" evidence="1">
    <location>
        <begin position="337"/>
        <end position="359"/>
    </location>
</feature>
<keyword evidence="3" id="KW-1185">Reference proteome</keyword>
<reference evidence="2 3" key="1">
    <citation type="submission" date="2024-02" db="EMBL/GenBank/DDBJ databases">
        <authorList>
            <person name="Daric V."/>
            <person name="Darras S."/>
        </authorList>
    </citation>
    <scope>NUCLEOTIDE SEQUENCE [LARGE SCALE GENOMIC DNA]</scope>
</reference>